<feature type="region of interest" description="Disordered" evidence="1">
    <location>
        <begin position="853"/>
        <end position="889"/>
    </location>
</feature>
<evidence type="ECO:0000313" key="3">
    <source>
        <dbReference type="Proteomes" id="UP000037035"/>
    </source>
</evidence>
<sequence>MSSTPSSPHCVPHVRAISRTLSTQSIPRSVLSTPGSRGDFSSPPPAFGRSPAAQPERVYMGSPHSSNHSRAPSTESLIFLRHLRRQVSAASIPIFFDNINQPCFDLPDDTQQETLNQLTASYTEPLNTANNNSHNDNPLPAQPLGTAFGQDETVKSNATLMTNNLSLSFTSPLERPSNEFVRRRLSSTSGLTMESLSNSSVCTTESPSTPSDNTFTIITSQMEKTFHQSNNDNKNDGTTMSTDDSCCATTIHQRTASEASTTSVFTISEYYGSPDCSGDTAPMVALETLVSPLHTAGQLTTNTGLAASIDSITPPTSKRHSLASNRGAMSTYCSATTPKSVVARKLTFTIPSKQNPTKQKASASDNVCGAVTCLIEEQLSGASHSSPILGLPHHTAAIFPSASSPPHSFLNSGDNTIRPAAPSPIQARRRAIYPHTPLAIVLPAHTSTHLLTLDCDSVASSSVTADSSFTGSTLDSPSVTTSMYQIVQPDQFFPSNSIHPITPQTGDSFLSLTTNQIPFHGLDKSIVHSHESNALPVGELFRTLQIWFDQEGFREIAPVFRFNCYNREDDLLYFTTERVGYPFHYDSMQQVPVLRKVVAPDYEEAYVLLEGKSQRNAAGRRDFISRQANLDMKTAGKYVVEDKEGKGGKWIWRLVYEVEERKSLMGKPMLGERAFIPITFACSPEILDPSHARKPTLFNSIIKNMGYKKTAIPLDPEGRPTTRPRGKSLMGYHSRKLSESTTKLLRTPPRHLTKADSISSPDTFPSSTSAHSSNDDELSRAQAHFFKTIAPASASRLRPITAAVDEENLGKRNLRKVKTNEQLRRPFTADTPRSALSGRTLPPLPIVPVFGMAPQPSRATPTTAGNRFQSRPKTADDRRPKTAKSQLDVRRIAAASFYTPASGSP</sequence>
<dbReference type="VEuPathDB" id="FungiDB:VP01_546g3"/>
<feature type="compositionally biased region" description="Polar residues" evidence="1">
    <location>
        <begin position="756"/>
        <end position="772"/>
    </location>
</feature>
<feature type="compositionally biased region" description="Polar residues" evidence="1">
    <location>
        <begin position="857"/>
        <end position="872"/>
    </location>
</feature>
<protein>
    <submittedName>
        <fullName evidence="2">Uncharacterized protein</fullName>
    </submittedName>
</protein>
<gene>
    <name evidence="2" type="ORF">VP01_546g3</name>
</gene>
<evidence type="ECO:0000313" key="2">
    <source>
        <dbReference type="EMBL" id="KNZ48702.1"/>
    </source>
</evidence>
<dbReference type="AlphaFoldDB" id="A0A0L6UK92"/>
<dbReference type="OrthoDB" id="3269398at2759"/>
<feature type="region of interest" description="Disordered" evidence="1">
    <location>
        <begin position="711"/>
        <end position="777"/>
    </location>
</feature>
<organism evidence="2 3">
    <name type="scientific">Puccinia sorghi</name>
    <dbReference type="NCBI Taxonomy" id="27349"/>
    <lineage>
        <taxon>Eukaryota</taxon>
        <taxon>Fungi</taxon>
        <taxon>Dikarya</taxon>
        <taxon>Basidiomycota</taxon>
        <taxon>Pucciniomycotina</taxon>
        <taxon>Pucciniomycetes</taxon>
        <taxon>Pucciniales</taxon>
        <taxon>Pucciniaceae</taxon>
        <taxon>Puccinia</taxon>
    </lineage>
</organism>
<accession>A0A0L6UK92</accession>
<feature type="region of interest" description="Disordered" evidence="1">
    <location>
        <begin position="22"/>
        <end position="71"/>
    </location>
</feature>
<evidence type="ECO:0000256" key="1">
    <source>
        <dbReference type="SAM" id="MobiDB-lite"/>
    </source>
</evidence>
<name>A0A0L6UK92_9BASI</name>
<proteinExistence type="predicted"/>
<feature type="compositionally biased region" description="Polar residues" evidence="1">
    <location>
        <begin position="22"/>
        <end position="35"/>
    </location>
</feature>
<dbReference type="EMBL" id="LAVV01010686">
    <property type="protein sequence ID" value="KNZ48702.1"/>
    <property type="molecule type" value="Genomic_DNA"/>
</dbReference>
<reference evidence="2 3" key="1">
    <citation type="submission" date="2015-08" db="EMBL/GenBank/DDBJ databases">
        <title>Next Generation Sequencing and Analysis of the Genome of Puccinia sorghi L Schw, the Causal Agent of Maize Common Rust.</title>
        <authorList>
            <person name="Rochi L."/>
            <person name="Burguener G."/>
            <person name="Darino M."/>
            <person name="Turjanski A."/>
            <person name="Kreff E."/>
            <person name="Dieguez M.J."/>
            <person name="Sacco F."/>
        </authorList>
    </citation>
    <scope>NUCLEOTIDE SEQUENCE [LARGE SCALE GENOMIC DNA]</scope>
    <source>
        <strain evidence="2 3">RO10H11247</strain>
    </source>
</reference>
<keyword evidence="3" id="KW-1185">Reference proteome</keyword>
<comment type="caution">
    <text evidence="2">The sequence shown here is derived from an EMBL/GenBank/DDBJ whole genome shotgun (WGS) entry which is preliminary data.</text>
</comment>
<dbReference type="Proteomes" id="UP000037035">
    <property type="component" value="Unassembled WGS sequence"/>
</dbReference>